<protein>
    <submittedName>
        <fullName evidence="1">Uncharacterized protein</fullName>
    </submittedName>
</protein>
<name>A0A1Q8QW99_9FIRM</name>
<evidence type="ECO:0000313" key="1">
    <source>
        <dbReference type="EMBL" id="OLN31580.1"/>
    </source>
</evidence>
<dbReference type="Proteomes" id="UP000186102">
    <property type="component" value="Unassembled WGS sequence"/>
</dbReference>
<accession>A0A1Q8QW99</accession>
<dbReference type="AlphaFoldDB" id="A0A1Q8QW99"/>
<organism evidence="1 2">
    <name type="scientific">Desulfosporosinus metallidurans</name>
    <dbReference type="NCBI Taxonomy" id="1888891"/>
    <lineage>
        <taxon>Bacteria</taxon>
        <taxon>Bacillati</taxon>
        <taxon>Bacillota</taxon>
        <taxon>Clostridia</taxon>
        <taxon>Eubacteriales</taxon>
        <taxon>Desulfitobacteriaceae</taxon>
        <taxon>Desulfosporosinus</taxon>
    </lineage>
</organism>
<reference evidence="1 2" key="1">
    <citation type="submission" date="2016-09" db="EMBL/GenBank/DDBJ databases">
        <title>Complete genome of Desulfosporosinus sp. OL.</title>
        <authorList>
            <person name="Mardanov A."/>
            <person name="Beletsky A."/>
            <person name="Panova A."/>
            <person name="Karnachuk O."/>
            <person name="Ravin N."/>
        </authorList>
    </citation>
    <scope>NUCLEOTIDE SEQUENCE [LARGE SCALE GENOMIC DNA]</scope>
    <source>
        <strain evidence="1 2">OL</strain>
    </source>
</reference>
<evidence type="ECO:0000313" key="2">
    <source>
        <dbReference type="Proteomes" id="UP000186102"/>
    </source>
</evidence>
<dbReference type="EMBL" id="MLBF01000016">
    <property type="protein sequence ID" value="OLN31580.1"/>
    <property type="molecule type" value="Genomic_DNA"/>
</dbReference>
<keyword evidence="2" id="KW-1185">Reference proteome</keyword>
<sequence length="55" mass="6250">MGRKKSRCLLTKQPAFFANITKDGIVCVRELENQRRLGTGKILEITSLLSLLFLE</sequence>
<proteinExistence type="predicted"/>
<gene>
    <name evidence="1" type="ORF">DSOL_2447</name>
</gene>
<comment type="caution">
    <text evidence="1">The sequence shown here is derived from an EMBL/GenBank/DDBJ whole genome shotgun (WGS) entry which is preliminary data.</text>
</comment>